<dbReference type="EMBL" id="CP089982">
    <property type="protein sequence ID" value="WXA97045.1"/>
    <property type="molecule type" value="Genomic_DNA"/>
</dbReference>
<sequence length="122" mass="13254">MDEEVVRRAATANPDAAPIRLFQESLPPGIRISQSTLEVEPGYKHQLLGKFAFSTGEEVSKDILITQVKRMCVTTGANAAIILFRLVPNEHQDRAQAIEAVLVNLQSTESERGATPVPGTSL</sequence>
<keyword evidence="2" id="KW-1185">Reference proteome</keyword>
<gene>
    <name evidence="1" type="ORF">LZC95_09380</name>
</gene>
<evidence type="ECO:0000313" key="2">
    <source>
        <dbReference type="Proteomes" id="UP001379533"/>
    </source>
</evidence>
<reference evidence="1 2" key="1">
    <citation type="submission" date="2021-12" db="EMBL/GenBank/DDBJ databases">
        <title>Discovery of the Pendulisporaceae a myxobacterial family with distinct sporulation behavior and unique specialized metabolism.</title>
        <authorList>
            <person name="Garcia R."/>
            <person name="Popoff A."/>
            <person name="Bader C.D."/>
            <person name="Loehr J."/>
            <person name="Walesch S."/>
            <person name="Walt C."/>
            <person name="Boldt J."/>
            <person name="Bunk B."/>
            <person name="Haeckl F.J.F.P.J."/>
            <person name="Gunesch A.P."/>
            <person name="Birkelbach J."/>
            <person name="Nuebel U."/>
            <person name="Pietschmann T."/>
            <person name="Bach T."/>
            <person name="Mueller R."/>
        </authorList>
    </citation>
    <scope>NUCLEOTIDE SEQUENCE [LARGE SCALE GENOMIC DNA]</scope>
    <source>
        <strain evidence="1 2">MSr12523</strain>
    </source>
</reference>
<dbReference type="Proteomes" id="UP001379533">
    <property type="component" value="Chromosome"/>
</dbReference>
<protein>
    <submittedName>
        <fullName evidence="1">Uncharacterized protein</fullName>
    </submittedName>
</protein>
<proteinExistence type="predicted"/>
<organism evidence="1 2">
    <name type="scientific">Pendulispora brunnea</name>
    <dbReference type="NCBI Taxonomy" id="2905690"/>
    <lineage>
        <taxon>Bacteria</taxon>
        <taxon>Pseudomonadati</taxon>
        <taxon>Myxococcota</taxon>
        <taxon>Myxococcia</taxon>
        <taxon>Myxococcales</taxon>
        <taxon>Sorangiineae</taxon>
        <taxon>Pendulisporaceae</taxon>
        <taxon>Pendulispora</taxon>
    </lineage>
</organism>
<dbReference type="RefSeq" id="WP_394847661.1">
    <property type="nucleotide sequence ID" value="NZ_CP089982.1"/>
</dbReference>
<evidence type="ECO:0000313" key="1">
    <source>
        <dbReference type="EMBL" id="WXA97045.1"/>
    </source>
</evidence>
<name>A0ABZ2KHJ0_9BACT</name>
<accession>A0ABZ2KHJ0</accession>